<organism evidence="11 12">
    <name type="scientific">Thermanaerovibrio acidaminovorans (strain ATCC 49978 / DSM 6589 / Su883)</name>
    <name type="common">Selenomonas acidaminovorans</name>
    <dbReference type="NCBI Taxonomy" id="525903"/>
    <lineage>
        <taxon>Bacteria</taxon>
        <taxon>Thermotogati</taxon>
        <taxon>Synergistota</taxon>
        <taxon>Synergistia</taxon>
        <taxon>Synergistales</taxon>
        <taxon>Synergistaceae</taxon>
        <taxon>Thermanaerovibrio</taxon>
    </lineage>
</organism>
<dbReference type="HAMAP" id="MF_00461">
    <property type="entry name" value="RsxC_RnfC"/>
    <property type="match status" value="1"/>
</dbReference>
<dbReference type="Gene3D" id="3.40.50.11540">
    <property type="entry name" value="NADH-ubiquinone oxidoreductase 51kDa subunit"/>
    <property type="match status" value="1"/>
</dbReference>
<keyword evidence="4 8" id="KW-0677">Repeat</keyword>
<feature type="binding site" evidence="8">
    <location>
        <position position="370"/>
    </location>
    <ligand>
        <name>[4Fe-4S] cluster</name>
        <dbReference type="ChEBI" id="CHEBI:49883"/>
        <label>1</label>
    </ligand>
</feature>
<dbReference type="GO" id="GO:0005886">
    <property type="term" value="C:plasma membrane"/>
    <property type="evidence" value="ECO:0007669"/>
    <property type="project" value="UniProtKB-SubCell"/>
</dbReference>
<reference evidence="11 12" key="1">
    <citation type="journal article" date="2009" name="Stand. Genomic Sci.">
        <title>Complete genome sequence of Thermanaerovibrio acidaminovorans type strain (Su883).</title>
        <authorList>
            <person name="Chovatia M."/>
            <person name="Sikorski J."/>
            <person name="Schroder M."/>
            <person name="Lapidus A."/>
            <person name="Nolan M."/>
            <person name="Tice H."/>
            <person name="Glavina Del Rio T."/>
            <person name="Copeland A."/>
            <person name="Cheng J.F."/>
            <person name="Lucas S."/>
            <person name="Chen F."/>
            <person name="Bruce D."/>
            <person name="Goodwin L."/>
            <person name="Pitluck S."/>
            <person name="Ivanova N."/>
            <person name="Mavromatis K."/>
            <person name="Ovchinnikova G."/>
            <person name="Pati A."/>
            <person name="Chen A."/>
            <person name="Palaniappan K."/>
            <person name="Land M."/>
            <person name="Hauser L."/>
            <person name="Chang Y.J."/>
            <person name="Jeffries C.D."/>
            <person name="Chain P."/>
            <person name="Saunders E."/>
            <person name="Detter J.C."/>
            <person name="Brettin T."/>
            <person name="Rohde M."/>
            <person name="Goker M."/>
            <person name="Spring S."/>
            <person name="Bristow J."/>
            <person name="Markowitz V."/>
            <person name="Hugenholtz P."/>
            <person name="Kyrpides N.C."/>
            <person name="Klenk H.P."/>
            <person name="Eisen J.A."/>
        </authorList>
    </citation>
    <scope>NUCLEOTIDE SEQUENCE [LARGE SCALE GENOMIC DNA]</scope>
    <source>
        <strain evidence="12">ATCC 49978 / DSM 6589 / Su883</strain>
    </source>
</reference>
<dbReference type="EC" id="7.-.-.-" evidence="8"/>
<comment type="subunit">
    <text evidence="8">The complex is composed of six subunits: RnfA, RnfB, RnfC, RnfD, RnfE and RnfG.</text>
</comment>
<feature type="binding site" evidence="8">
    <location>
        <position position="373"/>
    </location>
    <ligand>
        <name>[4Fe-4S] cluster</name>
        <dbReference type="ChEBI" id="CHEBI:49883"/>
        <label>1</label>
    </ligand>
</feature>
<dbReference type="Gene3D" id="3.30.70.20">
    <property type="match status" value="1"/>
</dbReference>
<feature type="domain" description="4Fe-4S ferredoxin-type" evidence="10">
    <location>
        <begin position="360"/>
        <end position="390"/>
    </location>
</feature>
<dbReference type="STRING" id="525903.Taci_0342"/>
<dbReference type="PANTHER" id="PTHR43034">
    <property type="entry name" value="ION-TRANSLOCATING OXIDOREDUCTASE COMPLEX SUBUNIT C"/>
    <property type="match status" value="1"/>
</dbReference>
<accession>D1B8H6</accession>
<feature type="binding site" evidence="8">
    <location>
        <position position="380"/>
    </location>
    <ligand>
        <name>[4Fe-4S] cluster</name>
        <dbReference type="ChEBI" id="CHEBI:49883"/>
        <label>2</label>
    </ligand>
</feature>
<dbReference type="GO" id="GO:0022900">
    <property type="term" value="P:electron transport chain"/>
    <property type="evidence" value="ECO:0007669"/>
    <property type="project" value="UniProtKB-UniRule"/>
</dbReference>
<sequence>MALPTFRKGVHPPHGKGHTEECPVQWIDPGSELVFPMAQHIGAPCKPLVKKGDRVLVGQKIGDNDAYVSAPIHSSVSGIVKEVSQRLVASGAMDTCVVVENDGQYELDPSISPRPDWEDLPADEIRRIIREAGIVGMGGACFPTAVKLTPPPDKKVDHVIINGAECEPYLTCDDRLMRERGDRVLLGLQIALKLFPQGVKGVVALEDNKPKAIEAMRGYLDRLAIQNVTVQPVRTKYPQGAEKMLIYAVTGREVPAGGLPADVGCIILNVRTAYAIWDAVVNRMPVIDRIVTVSGDAIKEPKNLGVRLGMSVRELIEACGGFSVEPLKVIMGGPMMGVALSDLNVPVVKGTSGILAFSEALARLGEEENCIRCGKCVSTCPMGLLPYQLNAEVLRRNYDEFERLGGMNCIECGCCAYACPARRHLTQSCRDGKRTILARRRKGGA</sequence>
<keyword evidence="12" id="KW-1185">Reference proteome</keyword>
<dbReference type="PROSITE" id="PS51379">
    <property type="entry name" value="4FE4S_FER_2"/>
    <property type="match status" value="1"/>
</dbReference>
<keyword evidence="3 8" id="KW-0479">Metal-binding</keyword>
<keyword evidence="8" id="KW-1003">Cell membrane</keyword>
<dbReference type="Pfam" id="PF13375">
    <property type="entry name" value="RnfC_N"/>
    <property type="match status" value="1"/>
</dbReference>
<dbReference type="Pfam" id="PF01512">
    <property type="entry name" value="Complex1_51K"/>
    <property type="match status" value="1"/>
</dbReference>
<keyword evidence="7 8" id="KW-0411">Iron-sulfur</keyword>
<proteinExistence type="inferred from homology"/>
<protein>
    <recommendedName>
        <fullName evidence="8">Ion-translocating oxidoreductase complex subunit C</fullName>
        <ecNumber evidence="8">7.-.-.-</ecNumber>
    </recommendedName>
    <alternativeName>
        <fullName evidence="8">Rnf electron transport complex subunit C</fullName>
    </alternativeName>
</protein>
<dbReference type="InterPro" id="IPR037225">
    <property type="entry name" value="Nuo51_FMN-bd_sf"/>
</dbReference>
<dbReference type="OrthoDB" id="9767754at2"/>
<feature type="binding site" evidence="8">
    <location>
        <position position="376"/>
    </location>
    <ligand>
        <name>[4Fe-4S] cluster</name>
        <dbReference type="ChEBI" id="CHEBI:49883"/>
        <label>1</label>
    </ligand>
</feature>
<dbReference type="InterPro" id="IPR010208">
    <property type="entry name" value="Ion_transpt_RnfC/RsxC"/>
</dbReference>
<evidence type="ECO:0000313" key="12">
    <source>
        <dbReference type="Proteomes" id="UP000002030"/>
    </source>
</evidence>
<keyword evidence="1 8" id="KW-0813">Transport</keyword>
<evidence type="ECO:0000256" key="3">
    <source>
        <dbReference type="ARBA" id="ARBA00022723"/>
    </source>
</evidence>
<gene>
    <name evidence="8" type="primary">rnfC</name>
    <name evidence="11" type="ordered locus">Taci_0342</name>
</gene>
<dbReference type="NCBIfam" id="NF003454">
    <property type="entry name" value="PRK05035.1"/>
    <property type="match status" value="1"/>
</dbReference>
<feature type="binding site" evidence="8">
    <location>
        <position position="419"/>
    </location>
    <ligand>
        <name>[4Fe-4S] cluster</name>
        <dbReference type="ChEBI" id="CHEBI:49883"/>
        <label>1</label>
    </ligand>
</feature>
<dbReference type="PANTHER" id="PTHR43034:SF2">
    <property type="entry name" value="ION-TRANSLOCATING OXIDOREDUCTASE COMPLEX SUBUNIT C"/>
    <property type="match status" value="1"/>
</dbReference>
<dbReference type="SUPFAM" id="SSF46548">
    <property type="entry name" value="alpha-helical ferredoxin"/>
    <property type="match status" value="1"/>
</dbReference>
<dbReference type="InterPro" id="IPR019554">
    <property type="entry name" value="Soluble_ligand-bd"/>
</dbReference>
<name>D1B8H6_THEAS</name>
<evidence type="ECO:0000256" key="8">
    <source>
        <dbReference type="HAMAP-Rule" id="MF_00461"/>
    </source>
</evidence>
<evidence type="ECO:0000256" key="4">
    <source>
        <dbReference type="ARBA" id="ARBA00022737"/>
    </source>
</evidence>
<evidence type="ECO:0000256" key="7">
    <source>
        <dbReference type="ARBA" id="ARBA00023014"/>
    </source>
</evidence>
<dbReference type="eggNOG" id="COG4656">
    <property type="taxonomic scope" value="Bacteria"/>
</dbReference>
<dbReference type="HOGENOM" id="CLU_010808_6_0_0"/>
<keyword evidence="8" id="KW-0472">Membrane</keyword>
<comment type="function">
    <text evidence="8">Part of a membrane-bound complex that couples electron transfer with translocation of ions across the membrane.</text>
</comment>
<dbReference type="KEGG" id="tai:Taci_0342"/>
<keyword evidence="2 8" id="KW-0004">4Fe-4S</keyword>
<evidence type="ECO:0000256" key="6">
    <source>
        <dbReference type="ARBA" id="ARBA00023004"/>
    </source>
</evidence>
<dbReference type="EnsemblBacteria" id="ACZ18579">
    <property type="protein sequence ID" value="ACZ18579"/>
    <property type="gene ID" value="Taci_0342"/>
</dbReference>
<feature type="binding site" evidence="8">
    <location>
        <position position="415"/>
    </location>
    <ligand>
        <name>[4Fe-4S] cluster</name>
        <dbReference type="ChEBI" id="CHEBI:49883"/>
        <label>2</label>
    </ligand>
</feature>
<evidence type="ECO:0000259" key="10">
    <source>
        <dbReference type="PROSITE" id="PS51379"/>
    </source>
</evidence>
<dbReference type="GO" id="GO:0046872">
    <property type="term" value="F:metal ion binding"/>
    <property type="evidence" value="ECO:0007669"/>
    <property type="project" value="UniProtKB-KW"/>
</dbReference>
<dbReference type="GO" id="GO:0009055">
    <property type="term" value="F:electron transfer activity"/>
    <property type="evidence" value="ECO:0007669"/>
    <property type="project" value="InterPro"/>
</dbReference>
<evidence type="ECO:0000313" key="11">
    <source>
        <dbReference type="EMBL" id="ACZ18579.1"/>
    </source>
</evidence>
<dbReference type="InterPro" id="IPR017900">
    <property type="entry name" value="4Fe4S_Fe_S_CS"/>
</dbReference>
<feature type="region of interest" description="Disordered" evidence="9">
    <location>
        <begin position="1"/>
        <end position="20"/>
    </location>
</feature>
<dbReference type="InterPro" id="IPR017896">
    <property type="entry name" value="4Fe4S_Fe-S-bd"/>
</dbReference>
<evidence type="ECO:0000256" key="9">
    <source>
        <dbReference type="SAM" id="MobiDB-lite"/>
    </source>
</evidence>
<dbReference type="Pfam" id="PF10531">
    <property type="entry name" value="SLBB"/>
    <property type="match status" value="1"/>
</dbReference>
<dbReference type="NCBIfam" id="TIGR01945">
    <property type="entry name" value="rnfC"/>
    <property type="match status" value="1"/>
</dbReference>
<evidence type="ECO:0000256" key="2">
    <source>
        <dbReference type="ARBA" id="ARBA00022485"/>
    </source>
</evidence>
<dbReference type="AlphaFoldDB" id="D1B8H6"/>
<dbReference type="RefSeq" id="WP_012869095.1">
    <property type="nucleotide sequence ID" value="NC_013522.1"/>
</dbReference>
<dbReference type="PROSITE" id="PS00198">
    <property type="entry name" value="4FE4S_FER_1"/>
    <property type="match status" value="2"/>
</dbReference>
<dbReference type="PATRIC" id="fig|525903.6.peg.346"/>
<evidence type="ECO:0000256" key="1">
    <source>
        <dbReference type="ARBA" id="ARBA00022448"/>
    </source>
</evidence>
<dbReference type="GO" id="GO:0051539">
    <property type="term" value="F:4 iron, 4 sulfur cluster binding"/>
    <property type="evidence" value="ECO:0007669"/>
    <property type="project" value="UniProtKB-KW"/>
</dbReference>
<dbReference type="EMBL" id="CP001818">
    <property type="protein sequence ID" value="ACZ18579.1"/>
    <property type="molecule type" value="Genomic_DNA"/>
</dbReference>
<dbReference type="InterPro" id="IPR026902">
    <property type="entry name" value="RnfC_N"/>
</dbReference>
<dbReference type="Gene3D" id="3.10.20.600">
    <property type="match status" value="1"/>
</dbReference>
<evidence type="ECO:0000256" key="5">
    <source>
        <dbReference type="ARBA" id="ARBA00022982"/>
    </source>
</evidence>
<dbReference type="InterPro" id="IPR011538">
    <property type="entry name" value="Nuo51_FMN-bd"/>
</dbReference>
<keyword evidence="5 8" id="KW-0249">Electron transport</keyword>
<keyword evidence="8" id="KW-0997">Cell inner membrane</keyword>
<comment type="similarity">
    <text evidence="8">Belongs to the 4Fe4S bacterial-type ferredoxin family. RnfC subfamily.</text>
</comment>
<dbReference type="SUPFAM" id="SSF142019">
    <property type="entry name" value="Nqo1 FMN-binding domain-like"/>
    <property type="match status" value="1"/>
</dbReference>
<dbReference type="Pfam" id="PF13237">
    <property type="entry name" value="Fer4_10"/>
    <property type="match status" value="1"/>
</dbReference>
<feature type="binding site" evidence="8">
    <location>
        <position position="412"/>
    </location>
    <ligand>
        <name>[4Fe-4S] cluster</name>
        <dbReference type="ChEBI" id="CHEBI:49883"/>
        <label>2</label>
    </ligand>
</feature>
<keyword evidence="8" id="KW-1278">Translocase</keyword>
<comment type="subcellular location">
    <subcellularLocation>
        <location evidence="8">Cell inner membrane</location>
        <topology evidence="8">Peripheral membrane protein</topology>
    </subcellularLocation>
</comment>
<keyword evidence="6 8" id="KW-0408">Iron</keyword>
<feature type="binding site" evidence="8">
    <location>
        <position position="409"/>
    </location>
    <ligand>
        <name>[4Fe-4S] cluster</name>
        <dbReference type="ChEBI" id="CHEBI:49883"/>
        <label>2</label>
    </ligand>
</feature>
<dbReference type="Proteomes" id="UP000002030">
    <property type="component" value="Chromosome"/>
</dbReference>
<comment type="cofactor">
    <cofactor evidence="8">
        <name>[4Fe-4S] cluster</name>
        <dbReference type="ChEBI" id="CHEBI:49883"/>
    </cofactor>
    <text evidence="8">Binds 2 [4Fe-4S] clusters per subunit.</text>
</comment>